<dbReference type="Proteomes" id="UP000464754">
    <property type="component" value="Chromosome"/>
</dbReference>
<sequence>MEFEKVIVHVLDCEHNNCITSVSCMENMSVETEKMLLSKAEKVFQNAGRKKAIFKEESTMKKRLAELKEEKLSFEECSEQIANIIFEKKMQYALYQSSDLVIAILKKEGRRYFLVLDNSYMEGITHNLQVNENGSVNEIVPCFGLLSANLVKQDRAFLVELSDFSIHCVENKVEIEGEKVNFMADIILQSNANPSYKETFKCLSKVSEAVSEKYDLDEVEIVPKMKSMLVDSASMQQSLSVDDVAQVLFSSPLAQADFKEEIKKQGIPEKIEMEYVKPAKAEKVQKIKTDKGIEIIIPVDYMNSKEYVEFRNHPDGTISIQLKNITHITSK</sequence>
<dbReference type="AlphaFoldDB" id="A0A6N4TDS6"/>
<gene>
    <name evidence="1" type="ORF">Aargi30884_02090</name>
</gene>
<protein>
    <recommendedName>
        <fullName evidence="3">Nucleoid-associated protein</fullName>
    </recommendedName>
</protein>
<organism evidence="1 2">
    <name type="scientific">Amedibacterium intestinale</name>
    <dbReference type="NCBI Taxonomy" id="2583452"/>
    <lineage>
        <taxon>Bacteria</taxon>
        <taxon>Bacillati</taxon>
        <taxon>Bacillota</taxon>
        <taxon>Erysipelotrichia</taxon>
        <taxon>Erysipelotrichales</taxon>
        <taxon>Erysipelotrichaceae</taxon>
        <taxon>Amedibacterium</taxon>
    </lineage>
</organism>
<dbReference type="InterPro" id="IPR007358">
    <property type="entry name" value="Nucleoid_associated_NdpA"/>
</dbReference>
<reference evidence="2" key="1">
    <citation type="submission" date="2019-05" db="EMBL/GenBank/DDBJ databases">
        <title>Complete genome sequencing of Absiella argi strain JCM 30884.</title>
        <authorList>
            <person name="Sakamoto M."/>
            <person name="Murakami T."/>
            <person name="Mori H."/>
        </authorList>
    </citation>
    <scope>NUCLEOTIDE SEQUENCE [LARGE SCALE GENOMIC DNA]</scope>
    <source>
        <strain evidence="2">JCM 30884</strain>
    </source>
</reference>
<name>A0A6N4TDS6_9FIRM</name>
<evidence type="ECO:0008006" key="3">
    <source>
        <dbReference type="Google" id="ProtNLM"/>
    </source>
</evidence>
<dbReference type="Pfam" id="PF04245">
    <property type="entry name" value="NA37"/>
    <property type="match status" value="1"/>
</dbReference>
<dbReference type="KEGG" id="aarg:Aargi30884_02090"/>
<keyword evidence="2" id="KW-1185">Reference proteome</keyword>
<accession>A0A6N4TDS6</accession>
<evidence type="ECO:0000313" key="1">
    <source>
        <dbReference type="EMBL" id="BBK21306.1"/>
    </source>
</evidence>
<proteinExistence type="predicted"/>
<evidence type="ECO:0000313" key="2">
    <source>
        <dbReference type="Proteomes" id="UP000464754"/>
    </source>
</evidence>
<dbReference type="EMBL" id="AP019695">
    <property type="protein sequence ID" value="BBK21306.1"/>
    <property type="molecule type" value="Genomic_DNA"/>
</dbReference>
<dbReference type="GO" id="GO:0009295">
    <property type="term" value="C:nucleoid"/>
    <property type="evidence" value="ECO:0007669"/>
    <property type="project" value="InterPro"/>
</dbReference>
<dbReference type="RefSeq" id="WP_118276795.1">
    <property type="nucleotide sequence ID" value="NZ_AP019695.1"/>
</dbReference>